<dbReference type="OrthoDB" id="9811036at2"/>
<organism evidence="3 4">
    <name type="scientific">Frigidibacter mobilis</name>
    <dbReference type="NCBI Taxonomy" id="1335048"/>
    <lineage>
        <taxon>Bacteria</taxon>
        <taxon>Pseudomonadati</taxon>
        <taxon>Pseudomonadota</taxon>
        <taxon>Alphaproteobacteria</taxon>
        <taxon>Rhodobacterales</taxon>
        <taxon>Paracoccaceae</taxon>
        <taxon>Frigidibacter</taxon>
    </lineage>
</organism>
<dbReference type="KEGG" id="daa:AKL17_4213"/>
<dbReference type="RefSeq" id="WP_084739929.1">
    <property type="nucleotide sequence ID" value="NZ_CP012661.1"/>
</dbReference>
<dbReference type="EMBL" id="CP012661">
    <property type="protein sequence ID" value="AMY71427.1"/>
    <property type="molecule type" value="Genomic_DNA"/>
</dbReference>
<evidence type="ECO:0000313" key="3">
    <source>
        <dbReference type="EMBL" id="AMY71427.1"/>
    </source>
</evidence>
<reference evidence="3 4" key="1">
    <citation type="submission" date="2015-09" db="EMBL/GenBank/DDBJ databases">
        <title>Complete genome sequence of Defluviimonas alba cai42t isolated from an oilfield in Xinjiang.</title>
        <authorList>
            <person name="Geng S."/>
            <person name="Pan X."/>
            <person name="Wu X."/>
        </authorList>
    </citation>
    <scope>NUCLEOTIDE SEQUENCE [LARGE SCALE GENOMIC DNA]</scope>
    <source>
        <strain evidence="4">cai42</strain>
    </source>
</reference>
<keyword evidence="4" id="KW-1185">Reference proteome</keyword>
<proteinExistence type="predicted"/>
<dbReference type="PATRIC" id="fig|1335048.3.peg.4380"/>
<dbReference type="InterPro" id="IPR028250">
    <property type="entry name" value="DsbDN"/>
</dbReference>
<feature type="signal peptide" evidence="1">
    <location>
        <begin position="1"/>
        <end position="36"/>
    </location>
</feature>
<dbReference type="STRING" id="1335048.AKL17_4213"/>
<feature type="chain" id="PRO_5007812181" description="Thiol:disulfide interchange protein DsbD N-terminal domain-containing protein" evidence="1">
    <location>
        <begin position="37"/>
        <end position="281"/>
    </location>
</feature>
<evidence type="ECO:0000256" key="1">
    <source>
        <dbReference type="SAM" id="SignalP"/>
    </source>
</evidence>
<evidence type="ECO:0000259" key="2">
    <source>
        <dbReference type="Pfam" id="PF11412"/>
    </source>
</evidence>
<name>A0A159Z7L5_9RHOB</name>
<evidence type="ECO:0000313" key="4">
    <source>
        <dbReference type="Proteomes" id="UP000076128"/>
    </source>
</evidence>
<accession>A0A159Z7L5</accession>
<keyword evidence="1" id="KW-0732">Signal</keyword>
<gene>
    <name evidence="3" type="ORF">AKL17_4213</name>
</gene>
<protein>
    <recommendedName>
        <fullName evidence="2">Thiol:disulfide interchange protein DsbD N-terminal domain-containing protein</fullName>
    </recommendedName>
</protein>
<feature type="domain" description="Thiol:disulfide interchange protein DsbD N-terminal" evidence="2">
    <location>
        <begin position="56"/>
        <end position="156"/>
    </location>
</feature>
<dbReference type="AlphaFoldDB" id="A0A159Z7L5"/>
<sequence>MNAHPPVHAARHPVAALRRFAVVLALCLSAAGPARADAVPDDLVRAGFLGGWRTESGTQMAALRLDLADGWKTYWRAPGDAGIPPQFDWSGSENVASVRFHWPTPTVFDLNGMRTIGYKHQLLLPLEITPRDPALPIRLNASIDMGVCHDICVPVSLRLGADLPRDGAPDAAIRAALADQPIGGKAAGLGRLHCHVEPIKGGLRLTAEMDLPGSPGDVAVFETPDPGLWVSESETRREGGRLVSSSDLIPADGGPVALDRSRVTITILGDDRAVELRGCPG</sequence>
<dbReference type="Proteomes" id="UP000076128">
    <property type="component" value="Chromosome"/>
</dbReference>
<dbReference type="Pfam" id="PF11412">
    <property type="entry name" value="DsbD_N"/>
    <property type="match status" value="1"/>
</dbReference>